<evidence type="ECO:0000256" key="2">
    <source>
        <dbReference type="ARBA" id="ARBA00010617"/>
    </source>
</evidence>
<dbReference type="GO" id="GO:0042448">
    <property type="term" value="P:progesterone metabolic process"/>
    <property type="evidence" value="ECO:0007669"/>
    <property type="project" value="TreeGrafter"/>
</dbReference>
<comment type="similarity">
    <text evidence="2 11">Belongs to the cytochrome P450 family.</text>
</comment>
<dbReference type="GO" id="GO:0020037">
    <property type="term" value="F:heme binding"/>
    <property type="evidence" value="ECO:0007669"/>
    <property type="project" value="UniProtKB-UniRule"/>
</dbReference>
<keyword evidence="8 11" id="KW-0408">Iron</keyword>
<evidence type="ECO:0000256" key="5">
    <source>
        <dbReference type="ARBA" id="ARBA00022824"/>
    </source>
</evidence>
<keyword evidence="4 11" id="KW-0479">Metal-binding</keyword>
<dbReference type="Ensembl" id="ENSPSTT00000011118.1">
    <property type="protein sequence ID" value="ENSPSTP00000010589.1"/>
    <property type="gene ID" value="ENSPSTG00000007462.1"/>
</dbReference>
<dbReference type="InterPro" id="IPR002401">
    <property type="entry name" value="Cyt_P450_E_grp-I"/>
</dbReference>
<dbReference type="GO" id="GO:0005506">
    <property type="term" value="F:iron ion binding"/>
    <property type="evidence" value="ECO:0007669"/>
    <property type="project" value="UniProtKB-UniRule"/>
</dbReference>
<evidence type="ECO:0000313" key="13">
    <source>
        <dbReference type="Ensembl" id="ENSPSTP00000010589.1"/>
    </source>
</evidence>
<comment type="subcellular location">
    <subcellularLocation>
        <location evidence="11">Endoplasmic reticulum membrane</location>
        <topology evidence="11">Peripheral membrane protein</topology>
    </subcellularLocation>
    <subcellularLocation>
        <location evidence="11">Microsome membrane</location>
        <topology evidence="11">Peripheral membrane protein</topology>
    </subcellularLocation>
</comment>
<dbReference type="PANTHER" id="PTHR24289:SF21">
    <property type="entry name" value="CYTOCHROME P450 1A"/>
    <property type="match status" value="1"/>
</dbReference>
<dbReference type="InterPro" id="IPR008066">
    <property type="entry name" value="Cyt_P450_E_grp-I_CYP1"/>
</dbReference>
<proteinExistence type="inferred from homology"/>
<comment type="function">
    <text evidence="11">Cytochromes P450 are a group of heme-thiolate monooxygenases. They oxidize a variety of structurally unrelated compounds, including steroids, fatty acids, and xenobiotics.</text>
</comment>
<dbReference type="GO" id="GO:0004508">
    <property type="term" value="F:steroid 17-alpha-monooxygenase activity"/>
    <property type="evidence" value="ECO:0007669"/>
    <property type="project" value="TreeGrafter"/>
</dbReference>
<keyword evidence="14" id="KW-1185">Reference proteome</keyword>
<comment type="cofactor">
    <cofactor evidence="1 11">
        <name>heme</name>
        <dbReference type="ChEBI" id="CHEBI:30413"/>
    </cofactor>
</comment>
<evidence type="ECO:0000256" key="7">
    <source>
        <dbReference type="ARBA" id="ARBA00023002"/>
    </source>
</evidence>
<dbReference type="EC" id="1.14.14.1" evidence="11"/>
<evidence type="ECO:0000256" key="11">
    <source>
        <dbReference type="RuleBase" id="RU368045"/>
    </source>
</evidence>
<dbReference type="InterPro" id="IPR001128">
    <property type="entry name" value="Cyt_P450"/>
</dbReference>
<dbReference type="InterPro" id="IPR036396">
    <property type="entry name" value="Cyt_P450_sf"/>
</dbReference>
<organism evidence="13 14">
    <name type="scientific">Pavo cristatus</name>
    <name type="common">Indian peafowl</name>
    <name type="synonym">Blue peafowl</name>
    <dbReference type="NCBI Taxonomy" id="9049"/>
    <lineage>
        <taxon>Eukaryota</taxon>
        <taxon>Metazoa</taxon>
        <taxon>Chordata</taxon>
        <taxon>Craniata</taxon>
        <taxon>Vertebrata</taxon>
        <taxon>Euteleostomi</taxon>
        <taxon>Archelosauria</taxon>
        <taxon>Archosauria</taxon>
        <taxon>Dinosauria</taxon>
        <taxon>Saurischia</taxon>
        <taxon>Theropoda</taxon>
        <taxon>Coelurosauria</taxon>
        <taxon>Aves</taxon>
        <taxon>Neognathae</taxon>
        <taxon>Galloanserae</taxon>
        <taxon>Galliformes</taxon>
        <taxon>Phasianidae</taxon>
        <taxon>Phasianinae</taxon>
        <taxon>Pavo</taxon>
    </lineage>
</organism>
<evidence type="ECO:0000256" key="9">
    <source>
        <dbReference type="ARBA" id="ARBA00023033"/>
    </source>
</evidence>
<name>A0A8C9F5L2_PAVCR</name>
<keyword evidence="5 11" id="KW-0256">Endoplasmic reticulum</keyword>
<evidence type="ECO:0000256" key="8">
    <source>
        <dbReference type="ARBA" id="ARBA00023004"/>
    </source>
</evidence>
<keyword evidence="7 11" id="KW-0560">Oxidoreductase</keyword>
<reference evidence="13" key="1">
    <citation type="submission" date="2025-08" db="UniProtKB">
        <authorList>
            <consortium name="Ensembl"/>
        </authorList>
    </citation>
    <scope>IDENTIFICATION</scope>
</reference>
<dbReference type="Gene3D" id="1.10.630.10">
    <property type="entry name" value="Cytochrome P450"/>
    <property type="match status" value="1"/>
</dbReference>
<evidence type="ECO:0000256" key="10">
    <source>
        <dbReference type="ARBA" id="ARBA00023136"/>
    </source>
</evidence>
<reference evidence="13" key="2">
    <citation type="submission" date="2025-09" db="UniProtKB">
        <authorList>
            <consortium name="Ensembl"/>
        </authorList>
    </citation>
    <scope>IDENTIFICATION</scope>
</reference>
<protein>
    <recommendedName>
        <fullName evidence="11">Cytochrome P450 1A</fullName>
        <ecNumber evidence="11">1.14.14.1</ecNumber>
    </recommendedName>
</protein>
<evidence type="ECO:0000313" key="14">
    <source>
        <dbReference type="Proteomes" id="UP000694428"/>
    </source>
</evidence>
<keyword evidence="9 11" id="KW-0503">Monooxygenase</keyword>
<dbReference type="SUPFAM" id="SSF48264">
    <property type="entry name" value="Cytochrome P450"/>
    <property type="match status" value="1"/>
</dbReference>
<accession>A0A8C9F5L2</accession>
<dbReference type="GO" id="GO:0042446">
    <property type="term" value="P:hormone biosynthetic process"/>
    <property type="evidence" value="ECO:0007669"/>
    <property type="project" value="TreeGrafter"/>
</dbReference>
<keyword evidence="3 11" id="KW-0349">Heme</keyword>
<keyword evidence="12" id="KW-0812">Transmembrane</keyword>
<dbReference type="Pfam" id="PF00067">
    <property type="entry name" value="p450"/>
    <property type="match status" value="2"/>
</dbReference>
<dbReference type="PRINTS" id="PR01683">
    <property type="entry name" value="EP450ICYP1A"/>
</dbReference>
<feature type="transmembrane region" description="Helical" evidence="12">
    <location>
        <begin position="15"/>
        <end position="34"/>
    </location>
</feature>
<dbReference type="PRINTS" id="PR00463">
    <property type="entry name" value="EP450I"/>
</dbReference>
<keyword evidence="12" id="KW-1133">Transmembrane helix</keyword>
<dbReference type="GO" id="GO:0005789">
    <property type="term" value="C:endoplasmic reticulum membrane"/>
    <property type="evidence" value="ECO:0007669"/>
    <property type="project" value="UniProtKB-SubCell"/>
</dbReference>
<sequence>MGPEEVMVQVGSPGLISATEVLVAAATFCLLLLLTQTRRQHAPKGLRSPPGPRGLPMLGSALELRKDPHVVLTRLSRKYGDVMEVTIGTQPVVVLSGLDTIRQALVRQAEDFMGRPDLPSFRHITDGQSLTFSTDTGEVWKARRKLAQNALKTFSIAASPTTSSSCLLEEHVTNEASYLVTKFLQLMEEKQSFDPYRYMVVSVANVICAICFGKRYDHDNQELLNVVNVADEFGDVTAVGNPADFIPLLRYLPSRNMDLFLDFNKRFMKLLKTAVEEHYETFDKNNIRDVTDSLIEQCMEKKAEANSANQIPNEKIINLVNDIFGAGFDTVTTALSWSLMYLVTYPHIQKKIQAELGESLSPLLQGWDLHQGLAPTSSSCPHPTDQTIGRERRPRLSDRGMLPYTEAFILEMFRHSSFMPFTIPHRQVLGFQRGWRAKLDLMKSAEDAEELLCSPRPHSPLSSHQHDQGHGAEWLLYPKGPLRVYQPVASESR</sequence>
<dbReference type="AlphaFoldDB" id="A0A8C9F5L2"/>
<dbReference type="Proteomes" id="UP000694428">
    <property type="component" value="Unplaced"/>
</dbReference>
<keyword evidence="10 12" id="KW-0472">Membrane</keyword>
<evidence type="ECO:0000256" key="3">
    <source>
        <dbReference type="ARBA" id="ARBA00022617"/>
    </source>
</evidence>
<evidence type="ECO:0000256" key="6">
    <source>
        <dbReference type="ARBA" id="ARBA00022848"/>
    </source>
</evidence>
<evidence type="ECO:0000256" key="4">
    <source>
        <dbReference type="ARBA" id="ARBA00022723"/>
    </source>
</evidence>
<evidence type="ECO:0000256" key="1">
    <source>
        <dbReference type="ARBA" id="ARBA00001971"/>
    </source>
</evidence>
<dbReference type="PANTHER" id="PTHR24289">
    <property type="entry name" value="STEROID 17-ALPHA-HYDROXYLASE/17,20 LYASE"/>
    <property type="match status" value="1"/>
</dbReference>
<keyword evidence="6 11" id="KW-0492">Microsome</keyword>
<evidence type="ECO:0000256" key="12">
    <source>
        <dbReference type="SAM" id="Phobius"/>
    </source>
</evidence>